<dbReference type="GO" id="GO:0042733">
    <property type="term" value="P:embryonic digit morphogenesis"/>
    <property type="evidence" value="ECO:0007669"/>
    <property type="project" value="Ensembl"/>
</dbReference>
<dbReference type="GO" id="GO:0060271">
    <property type="term" value="P:cilium assembly"/>
    <property type="evidence" value="ECO:0007669"/>
    <property type="project" value="Ensembl"/>
</dbReference>
<evidence type="ECO:0000256" key="1">
    <source>
        <dbReference type="SAM" id="MobiDB-lite"/>
    </source>
</evidence>
<keyword evidence="3" id="KW-1185">Reference proteome</keyword>
<reference evidence="2" key="1">
    <citation type="submission" date="2025-08" db="UniProtKB">
        <authorList>
            <consortium name="Ensembl"/>
        </authorList>
    </citation>
    <scope>IDENTIFICATION</scope>
</reference>
<dbReference type="GO" id="GO:0060976">
    <property type="term" value="P:coronary vasculature development"/>
    <property type="evidence" value="ECO:0007669"/>
    <property type="project" value="Ensembl"/>
</dbReference>
<dbReference type="Ensembl" id="ENSCABT00000030598.1">
    <property type="protein sequence ID" value="ENSCABP00000027927.1"/>
    <property type="gene ID" value="ENSCABG00000020532.1"/>
</dbReference>
<feature type="region of interest" description="Disordered" evidence="1">
    <location>
        <begin position="1959"/>
        <end position="1981"/>
    </location>
</feature>
<gene>
    <name evidence="2" type="primary">CPLANE1</name>
</gene>
<protein>
    <submittedName>
        <fullName evidence="2">Ciliosis and planar polarity effector complex subunit 1</fullName>
    </submittedName>
</protein>
<dbReference type="GeneTree" id="ENSGT00800000124150"/>
<reference evidence="2" key="2">
    <citation type="submission" date="2025-09" db="UniProtKB">
        <authorList>
            <consortium name="Ensembl"/>
        </authorList>
    </citation>
    <scope>IDENTIFICATION</scope>
</reference>
<dbReference type="GO" id="GO:0001736">
    <property type="term" value="P:establishment of planar polarity"/>
    <property type="evidence" value="ECO:0007669"/>
    <property type="project" value="Ensembl"/>
</dbReference>
<organism evidence="2 3">
    <name type="scientific">Chelonoidis abingdonii</name>
    <name type="common">Abingdon island giant tortoise</name>
    <name type="synonym">Testudo abingdonii</name>
    <dbReference type="NCBI Taxonomy" id="106734"/>
    <lineage>
        <taxon>Eukaryota</taxon>
        <taxon>Metazoa</taxon>
        <taxon>Chordata</taxon>
        <taxon>Craniata</taxon>
        <taxon>Vertebrata</taxon>
        <taxon>Euteleostomi</taxon>
        <taxon>Archelosauria</taxon>
        <taxon>Testudinata</taxon>
        <taxon>Testudines</taxon>
        <taxon>Cryptodira</taxon>
        <taxon>Durocryptodira</taxon>
        <taxon>Testudinoidea</taxon>
        <taxon>Testudinidae</taxon>
        <taxon>Chelonoidis</taxon>
    </lineage>
</organism>
<dbReference type="GO" id="GO:0001822">
    <property type="term" value="P:kidney development"/>
    <property type="evidence" value="ECO:0007669"/>
    <property type="project" value="Ensembl"/>
</dbReference>
<dbReference type="Pfam" id="PF15392">
    <property type="entry name" value="Joubert"/>
    <property type="match status" value="2"/>
</dbReference>
<proteinExistence type="predicted"/>
<dbReference type="OMA" id="QYWDVRY"/>
<dbReference type="GO" id="GO:1904491">
    <property type="term" value="P:protein localization to ciliary transition zone"/>
    <property type="evidence" value="ECO:0007669"/>
    <property type="project" value="Ensembl"/>
</dbReference>
<dbReference type="GO" id="GO:0035869">
    <property type="term" value="C:ciliary transition zone"/>
    <property type="evidence" value="ECO:0007669"/>
    <property type="project" value="Ensembl"/>
</dbReference>
<name>A0A8C0J8L7_CHEAB</name>
<evidence type="ECO:0000313" key="2">
    <source>
        <dbReference type="Ensembl" id="ENSCABP00000027927.1"/>
    </source>
</evidence>
<dbReference type="GO" id="GO:0003281">
    <property type="term" value="P:ventricular septum development"/>
    <property type="evidence" value="ECO:0007669"/>
    <property type="project" value="Ensembl"/>
</dbReference>
<dbReference type="PANTHER" id="PTHR14492">
    <property type="entry name" value="JBTS17"/>
    <property type="match status" value="1"/>
</dbReference>
<dbReference type="GO" id="GO:0021549">
    <property type="term" value="P:cerebellum development"/>
    <property type="evidence" value="ECO:0007669"/>
    <property type="project" value="Ensembl"/>
</dbReference>
<dbReference type="GO" id="GO:0060021">
    <property type="term" value="P:roof of mouth development"/>
    <property type="evidence" value="ECO:0007669"/>
    <property type="project" value="Ensembl"/>
</dbReference>
<sequence>MEIKLDVLVSTCIKHRKPWPRISWLGQEKEAIFLLDDKCISEINLLSGKTKKKIPQLQSLLKNVVVLATSRNGAWLAGIVTTGELFIWNKDQDYLKIVPAIEESNKVVTCSMRLYLYVSGDGNKVLFITPTACIFLWESTECKNISSPKNPSPAGRWSQIVPEESVILPSSEDKETGMSADFIKNEILGDCCMCSFVFYSGECLMLTFLALRWHENSFKYISSLPYHIHWAQQACSLLTLVPVCASVKSRGALLTAFSRDGLLLAVAVNQNDPKATQILFINTLNFVTVSGILKGCSSKNHVVASKFVRSYWVGDMSWTPDSLFLACMLKRGSLILLTCMGELLTLVTSGCSIEFGPAEFIPFHPLITYRPQQSLSQDSSHSLGSSASESDLMRQRFSVTSHSRLPYLIVSDGYMVTVLKFSDNLLPSGVMRSLLLDSAQRLEKMHQSLMTPKPKGKRLQLRSLASLKASLLKQHQNQNSTLSTIPKFLQEEETAELREKAADLQDYEDEYDHDKQFQNNSSTFCSHGPNSFFSRADQGRLEFASMFDTVHAKDDTDAKDDLTMELNSIQKNLLAAWGIGISKNVQEKDMLLNYAVGCITHLFNILQFIKSPLLTHDAFLNKSEKYKLWMHAILKHFQQFLTVLYWDVRDRQTVGHLVKLTSWTVKLMIIQHQDQLFSEYLLGCFCLLKMVAHSLNGKFTPCYEIMSTSSDVNSAVELDSLIVPIFQVLDGSSAQKFRSLNSLLKIPPQAVKLGEKPDNRLMILWRLLYKQVLWYQTQLNRKISKDGKSLTERKIKHEESIVAQLLGHIQAVLQSSGETLEQTWKLSSVIGEEQFLLGSYEESVDLWKRALRETKAKGEKRTQFLQTRYYLAILYCHLYHYNLTEAQGLSDHLVREILRRSQLSVRQTEDFSDAEYSQYELWMIRDVHPEAAMAVIQSMARFMAAYFTNHLLYILPPHKVDILPPLHINQDRFPRVVPLQHSLVTSAVRDQNLSSVWTAEYALDLLFVGGLIPEAVWLAHELGDWKMSVSIGVAYNLYCQSDGDFLRSEKMDLHLPLNLTPTQIFQEKLQSFLGQPVSFETSNEGTKYKQFTDPIEEEDSNVLFGSVQEILKAAVMADADILSETFQLLIDSAKDLTRKLCGLVPDGLYLPAPPLYCPQPASLSEKDCNDSALKIERDYRQKVSGVLQRILLLFRAARCSCPVAQWYIVQLKWARKVMQKIRMKGTLPSLSSFPESLLHYSKFSTVFFRPASSGDHRFDDVSCKTIGCFRELCALCWMLHVRERLSDSCRHYQTARESVGNQKDCKKAEYDACIVEHCLSAVEWACRMLPFARFMNVEELVQDIILSLVGELPPIRKVAEILVKAFPNSEDVRVPLRDKYHALQQRLRHCIVRGSKSEEMMSVIIQATHKVRLKALKRVIRNIGPIEMSIWEPSEEETPDDEAHCYDRFSLGTSLSRSTLSDCGNPQVYSDAETADSLSEALLTEETRNQPHTEEQTGSKKTAYKIKYLNWKAKHKEYSKVLSNQHTLPVVGAWEFERDDDEYVKFLDLFLSYILERDFNCSDPGIPFLTSFSELLREHELHSLLFDVHTTLKRRQGKTNSQNVFRAGCCYAVTLASCDFKPASLCNEKQKHLENQMSVSVVQPADSSVCDSVNGLKKYKGKRSLFGLNHLSVYRAQDKKQEITITPITQTLSDNACSNIQTSVTCKYMYKTIHMNDVIPREELGLELKNKFSNIARLLEWMIRWSDRRLLCDTNKIESFQESCPMMHVKTSAAAILTSLWLLGRPYCDKLQARITSFKVRGLKKYLAERHFNLPVVKLIHLLHSDPYDQIQCSESISFGKCLKVMIFIPNTSSNIKICVCDDQPSFTGISSVPYNGPVCSKKQVVQEGEQISEPLNVSETVRQMLQDEMLKLVQLQQINFLNLMQMVGSSFASLPNTQHLLQQSQSIQLGGSQALHTVRDKNAGKSNKKSSSHSQERNILNDQSNVNISLSLSESQSNGTGFIPASQDLLPSAPARPLHLLSSSLDIQKTPKLIPVAKTLNYENGFPLLKLESDNLKPLNFYPLKVSQAFIGSLPQPRVVWDPSNYLQNPPLSCMLGDKTISMTHLNLNKYDPEIIRQVYEEKKSWAEAESKRPPKLLNLDQYEGEQNLAPLQHLRTNVNAEKPLSSQNASFYGTYQHSTGIPLLHLQLDPAPRFPPIIRPPVPASLIPVGPITEETSSRDTLQHTGISILHANLPPKNKFRPPKLIPIQNLIAFEQSRLCTSAPHDFIGQDHSGQIELLKANTEPFDARHTKNNTKRQGQIFKIGLHLERLTSNLSLLQLITMGVFVPWTMISCFPILDTVGEAITTTAGLHYMASTRKKPAETQDASTNTDPEHLASRVPQMLPPDMYLNFKLHTEVGERLLPSSVSDTAYGLDLPTIVESTEEMVTTQQNENFEVPSSAKLHHMAASVTNAIPPNAFQGKERNVKSDAVGDNLTWNLLHEDVSIIHSTGLSAKIISKEHFYTKLQEMDIQLQALQNIAENMEKDFSNTKLVCSDFHCMFWFLSGFFYHVLLTVSINSSIASPRYVSSVDFEDLMDEEEEGSRPEYSVTRYTALQAHSLSPATSSANLLSHIKSSSGIIFNLPFSPFAYNPLQITGLSGITDVIDDLVTEGGISTTELGITKTQARNISRIHDTAAGQSPKTERERKEIQAWMKRKRKERLAEYLKKLDEQRKREYNPFNLRNNMVRLLGVWNSHSLLSEHHNLRVSQALSLMNEMLSETVQLPASENKTMRSPRDFRKQYLTSARGILIFMLSQIHKQLPDFFVFPYSASDDQTLSTRNLRRPTPHAAAIQREETGLDYESERDSISPWSVPDDIQRLLHDDYNSLLEVSVPHEEDCSPLSINDSVSESTGSILSKLDWNAVEAMVANMEEK</sequence>
<dbReference type="PANTHER" id="PTHR14492:SF4">
    <property type="entry name" value="CILIOGENESIS AND PLANAR POLARITY EFFECTOR 1"/>
    <property type="match status" value="1"/>
</dbReference>
<dbReference type="SUPFAM" id="SSF82171">
    <property type="entry name" value="DPP6 N-terminal domain-like"/>
    <property type="match status" value="1"/>
</dbReference>
<feature type="region of interest" description="Disordered" evidence="1">
    <location>
        <begin position="2359"/>
        <end position="2381"/>
    </location>
</feature>
<accession>A0A8C0J8L7</accession>
<evidence type="ECO:0000313" key="3">
    <source>
        <dbReference type="Proteomes" id="UP000694404"/>
    </source>
</evidence>
<dbReference type="Proteomes" id="UP000694404">
    <property type="component" value="Unplaced"/>
</dbReference>
<dbReference type="InterPro" id="IPR028236">
    <property type="entry name" value="CPLANE1"/>
</dbReference>